<evidence type="ECO:0000256" key="5">
    <source>
        <dbReference type="SAM" id="SignalP"/>
    </source>
</evidence>
<comment type="similarity">
    <text evidence="2">Belongs to the bacterial solute-binding protein 1 family.</text>
</comment>
<evidence type="ECO:0000256" key="3">
    <source>
        <dbReference type="ARBA" id="ARBA00022448"/>
    </source>
</evidence>
<evidence type="ECO:0000313" key="6">
    <source>
        <dbReference type="EMBL" id="MCM2564262.1"/>
    </source>
</evidence>
<dbReference type="RefSeq" id="WP_251348280.1">
    <property type="nucleotide sequence ID" value="NZ_JAMQGR010000001.1"/>
</dbReference>
<evidence type="ECO:0000256" key="2">
    <source>
        <dbReference type="ARBA" id="ARBA00008520"/>
    </source>
</evidence>
<dbReference type="PANTHER" id="PTHR43649">
    <property type="entry name" value="ARABINOSE-BINDING PROTEIN-RELATED"/>
    <property type="match status" value="1"/>
</dbReference>
<evidence type="ECO:0000313" key="7">
    <source>
        <dbReference type="Proteomes" id="UP001202243"/>
    </source>
</evidence>
<dbReference type="EMBL" id="JAMQGR010000001">
    <property type="protein sequence ID" value="MCM2564262.1"/>
    <property type="molecule type" value="Genomic_DNA"/>
</dbReference>
<keyword evidence="3" id="KW-0813">Transport</keyword>
<accession>A0ABT0WJT3</accession>
<comment type="subcellular location">
    <subcellularLocation>
        <location evidence="1">Periplasm</location>
    </subcellularLocation>
</comment>
<gene>
    <name evidence="6" type="ORF">NCG91_01520</name>
</gene>
<dbReference type="PANTHER" id="PTHR43649:SF34">
    <property type="entry name" value="ABC TRANSPORTER PERIPLASMIC-BINDING PROTEIN YCJN-RELATED"/>
    <property type="match status" value="1"/>
</dbReference>
<dbReference type="Pfam" id="PF01547">
    <property type="entry name" value="SBP_bac_1"/>
    <property type="match status" value="1"/>
</dbReference>
<evidence type="ECO:0000256" key="4">
    <source>
        <dbReference type="ARBA" id="ARBA00022729"/>
    </source>
</evidence>
<dbReference type="Gene3D" id="3.40.190.10">
    <property type="entry name" value="Periplasmic binding protein-like II"/>
    <property type="match status" value="2"/>
</dbReference>
<dbReference type="SUPFAM" id="SSF53850">
    <property type="entry name" value="Periplasmic binding protein-like II"/>
    <property type="match status" value="1"/>
</dbReference>
<evidence type="ECO:0000256" key="1">
    <source>
        <dbReference type="ARBA" id="ARBA00004418"/>
    </source>
</evidence>
<name>A0ABT0WJT3_9BURK</name>
<dbReference type="InterPro" id="IPR006059">
    <property type="entry name" value="SBP"/>
</dbReference>
<comment type="caution">
    <text evidence="6">The sequence shown here is derived from an EMBL/GenBank/DDBJ whole genome shotgun (WGS) entry which is preliminary data.</text>
</comment>
<feature type="chain" id="PRO_5046780828" evidence="5">
    <location>
        <begin position="27"/>
        <end position="420"/>
    </location>
</feature>
<keyword evidence="7" id="KW-1185">Reference proteome</keyword>
<organism evidence="6 7">
    <name type="scientific">Janthinobacterium kumbetense</name>
    <dbReference type="NCBI Taxonomy" id="2950280"/>
    <lineage>
        <taxon>Bacteria</taxon>
        <taxon>Pseudomonadati</taxon>
        <taxon>Pseudomonadota</taxon>
        <taxon>Betaproteobacteria</taxon>
        <taxon>Burkholderiales</taxon>
        <taxon>Oxalobacteraceae</taxon>
        <taxon>Janthinobacterium</taxon>
    </lineage>
</organism>
<sequence>MRIKSLVLALGATFVLATGLATSAHAQTVKVFVGGQERPEVMRELFAKFMAANPGVKIDLETGGATSELQQKYLNTVLSAGDTTLDVFLIDIIRPAQYASAGWIESLDKYLGADRDKIMGQYLPAYKQANMVDNKVVALPAFADAMFLYYRKDLLAKYKLAAPKTWDELASVARTIQAGEKNPELQGISFQGKAIEGAVCTFLLPYWSQGGELVTNGKLTLDKPKAEAGLAMWRKLVDQGVAKKNIAEVATDDTRKEFQAGNVLFAVNWGYAWNHFQDGADSSVKDKVGVVSLPAMAGGKPASCIGGWQWAVSSFSKNKEASAKLVRWLSSPEVSKQLAIKASNLPVYPSVYQDKEVLAANGWFADALPVVQSARSRPVTPRYSEVSEAVRVNTNAVMAGVKTPAAAVGEIENRVKRILR</sequence>
<reference evidence="6 7" key="1">
    <citation type="submission" date="2022-06" db="EMBL/GenBank/DDBJ databases">
        <title>Janthinobacterium kumbetensis sp. nov., isolated from spring water in Turkey.</title>
        <authorList>
            <person name="Inan Bektas K."/>
            <person name="Belduz A.A."/>
            <person name="Canakci S."/>
            <person name="Nalcaoglu A."/>
            <person name="Ceylan E."/>
            <person name="Kati H."/>
        </authorList>
    </citation>
    <scope>NUCLEOTIDE SEQUENCE [LARGE SCALE GENOMIC DNA]</scope>
    <source>
        <strain evidence="6 7">GK</strain>
    </source>
</reference>
<dbReference type="Proteomes" id="UP001202243">
    <property type="component" value="Unassembled WGS sequence"/>
</dbReference>
<feature type="signal peptide" evidence="5">
    <location>
        <begin position="1"/>
        <end position="26"/>
    </location>
</feature>
<protein>
    <submittedName>
        <fullName evidence="6">ABC transporter substrate-binding protein</fullName>
    </submittedName>
</protein>
<keyword evidence="4 5" id="KW-0732">Signal</keyword>
<dbReference type="CDD" id="cd14750">
    <property type="entry name" value="PBP2_TMBP"/>
    <property type="match status" value="1"/>
</dbReference>
<proteinExistence type="inferred from homology"/>
<dbReference type="InterPro" id="IPR050490">
    <property type="entry name" value="Bact_solute-bd_prot1"/>
</dbReference>